<organism evidence="1 2">
    <name type="scientific">Panagrolaimus sp. JU765</name>
    <dbReference type="NCBI Taxonomy" id="591449"/>
    <lineage>
        <taxon>Eukaryota</taxon>
        <taxon>Metazoa</taxon>
        <taxon>Ecdysozoa</taxon>
        <taxon>Nematoda</taxon>
        <taxon>Chromadorea</taxon>
        <taxon>Rhabditida</taxon>
        <taxon>Tylenchina</taxon>
        <taxon>Panagrolaimomorpha</taxon>
        <taxon>Panagrolaimoidea</taxon>
        <taxon>Panagrolaimidae</taxon>
        <taxon>Panagrolaimus</taxon>
    </lineage>
</organism>
<evidence type="ECO:0000313" key="2">
    <source>
        <dbReference type="WBParaSite" id="JU765_v2.g14144.t1"/>
    </source>
</evidence>
<dbReference type="Proteomes" id="UP000887576">
    <property type="component" value="Unplaced"/>
</dbReference>
<evidence type="ECO:0000313" key="1">
    <source>
        <dbReference type="Proteomes" id="UP000887576"/>
    </source>
</evidence>
<dbReference type="WBParaSite" id="JU765_v2.g14144.t1">
    <property type="protein sequence ID" value="JU765_v2.g14144.t1"/>
    <property type="gene ID" value="JU765_v2.g14144"/>
</dbReference>
<reference evidence="2" key="1">
    <citation type="submission" date="2022-11" db="UniProtKB">
        <authorList>
            <consortium name="WormBaseParasite"/>
        </authorList>
    </citation>
    <scope>IDENTIFICATION</scope>
</reference>
<sequence length="384" mass="43761">MSDNHNRCEFESCITDSVDAMDETKAELEAYRARKVALITGISGQDGSYLAELLLSKGYKVHGVIRRSSSFNTARIEHLYANPITHHADATFNLHYGDMTDSSCLIKLMRGIQPTEVYHLAAQSHVKVSFDLPEYTAEVDAVGTLRLLDAIHACGLTNKVRFYQASTSELYGKVQEIPQRETTPFYPRSPYAVAKLYAYWIVINYREAYNMYCCNGILFNHESPRRGETFVTRKITRAVAKISLGQQETLELGNINARRDWGHAKEYVEAMWRILQQENPDDFVIATGQFYTVRLFVELAFKEIGREIVWQGEGVDEIGLEKGTEIVRVRINPKYYRPTEVEQLIGDASKANKKLGWKPQVTIHDLVKEMVESDIKLMKSNPMA</sequence>
<accession>A0AC34Q9K2</accession>
<name>A0AC34Q9K2_9BILA</name>
<protein>
    <submittedName>
        <fullName evidence="2">GDP-mannose 4,6-dehydratase</fullName>
    </submittedName>
</protein>
<proteinExistence type="predicted"/>